<proteinExistence type="predicted"/>
<gene>
    <name evidence="2" type="ORF">Sdia_31550</name>
</gene>
<keyword evidence="3" id="KW-1185">Reference proteome</keyword>
<reference evidence="2 3" key="1">
    <citation type="submission" date="2020-02" db="EMBL/GenBank/DDBJ databases">
        <title>Whole genome shotgun sequence of Streptomyces diastaticus subsp. diastaticus NBRC 13412.</title>
        <authorList>
            <person name="Ichikawa N."/>
            <person name="Komaki H."/>
            <person name="Tamura T."/>
        </authorList>
    </citation>
    <scope>NUCLEOTIDE SEQUENCE [LARGE SCALE GENOMIC DNA]</scope>
    <source>
        <strain evidence="2 3">NBRC 13412</strain>
    </source>
</reference>
<accession>A0ABQ1CPS5</accession>
<feature type="region of interest" description="Disordered" evidence="1">
    <location>
        <begin position="1"/>
        <end position="25"/>
    </location>
</feature>
<sequence length="93" mass="10245">MRREQGEPFGGARAGGKGDGEVGIGQHHHGLVARFPAQYGEEFEYGVLDTDAHQDIDHGSPVCRVRRPVGEKARGRERDELRRSPPTGLDLSR</sequence>
<evidence type="ECO:0000313" key="2">
    <source>
        <dbReference type="EMBL" id="GFH72387.1"/>
    </source>
</evidence>
<evidence type="ECO:0000256" key="1">
    <source>
        <dbReference type="SAM" id="MobiDB-lite"/>
    </source>
</evidence>
<protein>
    <submittedName>
        <fullName evidence="2">Uncharacterized protein</fullName>
    </submittedName>
</protein>
<feature type="region of interest" description="Disordered" evidence="1">
    <location>
        <begin position="53"/>
        <end position="93"/>
    </location>
</feature>
<dbReference type="Proteomes" id="UP000472710">
    <property type="component" value="Unassembled WGS sequence"/>
</dbReference>
<comment type="caution">
    <text evidence="2">The sequence shown here is derived from an EMBL/GenBank/DDBJ whole genome shotgun (WGS) entry which is preliminary data.</text>
</comment>
<dbReference type="EMBL" id="BLLN01000003">
    <property type="protein sequence ID" value="GFH72387.1"/>
    <property type="molecule type" value="Genomic_DNA"/>
</dbReference>
<feature type="compositionally biased region" description="Gly residues" evidence="1">
    <location>
        <begin position="8"/>
        <end position="23"/>
    </location>
</feature>
<evidence type="ECO:0000313" key="3">
    <source>
        <dbReference type="Proteomes" id="UP000472710"/>
    </source>
</evidence>
<feature type="compositionally biased region" description="Basic and acidic residues" evidence="1">
    <location>
        <begin position="68"/>
        <end position="83"/>
    </location>
</feature>
<organism evidence="2 3">
    <name type="scientific">Streptomyces diastaticus subsp. diastaticus</name>
    <dbReference type="NCBI Taxonomy" id="68040"/>
    <lineage>
        <taxon>Bacteria</taxon>
        <taxon>Bacillati</taxon>
        <taxon>Actinomycetota</taxon>
        <taxon>Actinomycetes</taxon>
        <taxon>Kitasatosporales</taxon>
        <taxon>Streptomycetaceae</taxon>
        <taxon>Streptomyces</taxon>
        <taxon>Streptomyces diastaticus group</taxon>
    </lineage>
</organism>
<name>A0ABQ1CPS5_STRDI</name>